<keyword evidence="4 5" id="KW-0472">Membrane</keyword>
<dbReference type="SUPFAM" id="SSF48652">
    <property type="entry name" value="Tetraspanin"/>
    <property type="match status" value="1"/>
</dbReference>
<accession>A0ABQ8T3W2</accession>
<keyword evidence="3 5" id="KW-1133">Transmembrane helix</keyword>
<evidence type="ECO:0008006" key="8">
    <source>
        <dbReference type="Google" id="ProtNLM"/>
    </source>
</evidence>
<evidence type="ECO:0000256" key="2">
    <source>
        <dbReference type="ARBA" id="ARBA00022692"/>
    </source>
</evidence>
<dbReference type="Gene3D" id="1.10.1450.10">
    <property type="entry name" value="Tetraspanin"/>
    <property type="match status" value="1"/>
</dbReference>
<dbReference type="InterPro" id="IPR008952">
    <property type="entry name" value="Tetraspanin_EC2_sf"/>
</dbReference>
<sequence>MYFSLVIFMFVVEFLFATLAFVFRENLGSTLREELTEGIRVHYNTTESNSLEAIWTHIHKEFHCCGVTNYEDWYQIDAWPGKRNVPSSCCMPEYANNTDCGFEGNQDMWYKKGCAEQVQMWFVERLHIVGIVGLVVAFIQVRYLSIMECILLFQLFGLISSMLLFCTVRHKRTSHTYKSYDPTT</sequence>
<comment type="subcellular location">
    <subcellularLocation>
        <location evidence="1">Membrane</location>
        <topology evidence="1">Multi-pass membrane protein</topology>
    </subcellularLocation>
</comment>
<gene>
    <name evidence="6" type="ORF">ANN_11026</name>
</gene>
<reference evidence="6 7" key="1">
    <citation type="journal article" date="2022" name="Allergy">
        <title>Genome assembly and annotation of Periplaneta americana reveal a comprehensive cockroach allergen profile.</title>
        <authorList>
            <person name="Wang L."/>
            <person name="Xiong Q."/>
            <person name="Saelim N."/>
            <person name="Wang L."/>
            <person name="Nong W."/>
            <person name="Wan A.T."/>
            <person name="Shi M."/>
            <person name="Liu X."/>
            <person name="Cao Q."/>
            <person name="Hui J.H.L."/>
            <person name="Sookrung N."/>
            <person name="Leung T.F."/>
            <person name="Tungtrongchitr A."/>
            <person name="Tsui S.K.W."/>
        </authorList>
    </citation>
    <scope>NUCLEOTIDE SEQUENCE [LARGE SCALE GENOMIC DNA]</scope>
    <source>
        <strain evidence="6">PWHHKU_190912</strain>
    </source>
</reference>
<evidence type="ECO:0000256" key="5">
    <source>
        <dbReference type="SAM" id="Phobius"/>
    </source>
</evidence>
<keyword evidence="7" id="KW-1185">Reference proteome</keyword>
<evidence type="ECO:0000313" key="6">
    <source>
        <dbReference type="EMBL" id="KAJ4441175.1"/>
    </source>
</evidence>
<dbReference type="InterPro" id="IPR018499">
    <property type="entry name" value="Tetraspanin/Peripherin"/>
</dbReference>
<evidence type="ECO:0000256" key="1">
    <source>
        <dbReference type="ARBA" id="ARBA00004141"/>
    </source>
</evidence>
<comment type="caution">
    <text evidence="6">The sequence shown here is derived from an EMBL/GenBank/DDBJ whole genome shotgun (WGS) entry which is preliminary data.</text>
</comment>
<feature type="transmembrane region" description="Helical" evidence="5">
    <location>
        <begin position="126"/>
        <end position="144"/>
    </location>
</feature>
<evidence type="ECO:0000256" key="3">
    <source>
        <dbReference type="ARBA" id="ARBA00022989"/>
    </source>
</evidence>
<dbReference type="Pfam" id="PF00335">
    <property type="entry name" value="Tetraspanin"/>
    <property type="match status" value="1"/>
</dbReference>
<dbReference type="PANTHER" id="PTHR19282">
    <property type="entry name" value="TETRASPANIN"/>
    <property type="match status" value="1"/>
</dbReference>
<dbReference type="EMBL" id="JAJSOF020000015">
    <property type="protein sequence ID" value="KAJ4441175.1"/>
    <property type="molecule type" value="Genomic_DNA"/>
</dbReference>
<feature type="transmembrane region" description="Helical" evidence="5">
    <location>
        <begin position="6"/>
        <end position="23"/>
    </location>
</feature>
<proteinExistence type="predicted"/>
<protein>
    <recommendedName>
        <fullName evidence="8">Tetraspanin</fullName>
    </recommendedName>
</protein>
<evidence type="ECO:0000313" key="7">
    <source>
        <dbReference type="Proteomes" id="UP001148838"/>
    </source>
</evidence>
<dbReference type="PANTHER" id="PTHR19282:SF478">
    <property type="entry name" value="TETRASPANIN"/>
    <property type="match status" value="1"/>
</dbReference>
<name>A0ABQ8T3W2_PERAM</name>
<organism evidence="6 7">
    <name type="scientific">Periplaneta americana</name>
    <name type="common">American cockroach</name>
    <name type="synonym">Blatta americana</name>
    <dbReference type="NCBI Taxonomy" id="6978"/>
    <lineage>
        <taxon>Eukaryota</taxon>
        <taxon>Metazoa</taxon>
        <taxon>Ecdysozoa</taxon>
        <taxon>Arthropoda</taxon>
        <taxon>Hexapoda</taxon>
        <taxon>Insecta</taxon>
        <taxon>Pterygota</taxon>
        <taxon>Neoptera</taxon>
        <taxon>Polyneoptera</taxon>
        <taxon>Dictyoptera</taxon>
        <taxon>Blattodea</taxon>
        <taxon>Blattoidea</taxon>
        <taxon>Blattidae</taxon>
        <taxon>Blattinae</taxon>
        <taxon>Periplaneta</taxon>
    </lineage>
</organism>
<keyword evidence="2 5" id="KW-0812">Transmembrane</keyword>
<dbReference type="Proteomes" id="UP001148838">
    <property type="component" value="Unassembled WGS sequence"/>
</dbReference>
<feature type="transmembrane region" description="Helical" evidence="5">
    <location>
        <begin position="150"/>
        <end position="168"/>
    </location>
</feature>
<evidence type="ECO:0000256" key="4">
    <source>
        <dbReference type="ARBA" id="ARBA00023136"/>
    </source>
</evidence>